<gene>
    <name evidence="3" type="ORF">Hsar01_01422</name>
</gene>
<proteinExistence type="predicted"/>
<dbReference type="Gene3D" id="2.60.120.560">
    <property type="entry name" value="Exo-inulinase, domain 1"/>
    <property type="match status" value="1"/>
</dbReference>
<feature type="chain" id="PRO_5047127755" description="3-keto-alpha-glucoside-1,2-lyase/3-keto-2-hydroxy-glucal hydratase domain-containing protein" evidence="1">
    <location>
        <begin position="20"/>
        <end position="234"/>
    </location>
</feature>
<keyword evidence="1" id="KW-0732">Signal</keyword>
<keyword evidence="4" id="KW-1185">Reference proteome</keyword>
<name>A0ABP9UKS4_9BACT</name>
<reference evidence="3 4" key="1">
    <citation type="submission" date="2024-02" db="EMBL/GenBank/DDBJ databases">
        <title>Haloferula sargassicola NBRC 104335.</title>
        <authorList>
            <person name="Ichikawa N."/>
            <person name="Katano-Makiyama Y."/>
            <person name="Hidaka K."/>
        </authorList>
    </citation>
    <scope>NUCLEOTIDE SEQUENCE [LARGE SCALE GENOMIC DNA]</scope>
    <source>
        <strain evidence="3 4">NBRC 104335</strain>
    </source>
</reference>
<evidence type="ECO:0000256" key="1">
    <source>
        <dbReference type="SAM" id="SignalP"/>
    </source>
</evidence>
<dbReference type="Pfam" id="PF06439">
    <property type="entry name" value="3keto-disac_hyd"/>
    <property type="match status" value="1"/>
</dbReference>
<sequence>MKPLPFVTVLAALATTAFAADPNTLTPEEKKEGFKLLFDGKSLDGWHTYKEDKPRSQWKVEDGAITLTEGGGGDLTSDKMFGDFDFRCEWKIVHGGNSGIIWHATEEHAYPWVSGPEYQILDSFPSDDHKYPHEIEAKNLAGGLYALKTAKPEWSKPAGEWNEARIVIKGTQITLYLNGTVTADVDSTSDEFKEMLSKSKFNGWEFFNKAKKGHIALQDHGDRVSFRTLRLKKL</sequence>
<feature type="signal peptide" evidence="1">
    <location>
        <begin position="1"/>
        <end position="19"/>
    </location>
</feature>
<accession>A0ABP9UKS4</accession>
<comment type="caution">
    <text evidence="3">The sequence shown here is derived from an EMBL/GenBank/DDBJ whole genome shotgun (WGS) entry which is preliminary data.</text>
</comment>
<dbReference type="RefSeq" id="WP_353566354.1">
    <property type="nucleotide sequence ID" value="NZ_BAABRI010000007.1"/>
</dbReference>
<evidence type="ECO:0000313" key="4">
    <source>
        <dbReference type="Proteomes" id="UP001476282"/>
    </source>
</evidence>
<organism evidence="3 4">
    <name type="scientific">Haloferula sargassicola</name>
    <dbReference type="NCBI Taxonomy" id="490096"/>
    <lineage>
        <taxon>Bacteria</taxon>
        <taxon>Pseudomonadati</taxon>
        <taxon>Verrucomicrobiota</taxon>
        <taxon>Verrucomicrobiia</taxon>
        <taxon>Verrucomicrobiales</taxon>
        <taxon>Verrucomicrobiaceae</taxon>
        <taxon>Haloferula</taxon>
    </lineage>
</organism>
<evidence type="ECO:0000313" key="3">
    <source>
        <dbReference type="EMBL" id="GAA5482205.1"/>
    </source>
</evidence>
<dbReference type="EMBL" id="BAABRI010000007">
    <property type="protein sequence ID" value="GAA5482205.1"/>
    <property type="molecule type" value="Genomic_DNA"/>
</dbReference>
<feature type="domain" description="3-keto-alpha-glucoside-1,2-lyase/3-keto-2-hydroxy-glucal hydratase" evidence="2">
    <location>
        <begin position="33"/>
        <end position="232"/>
    </location>
</feature>
<protein>
    <recommendedName>
        <fullName evidence="2">3-keto-alpha-glucoside-1,2-lyase/3-keto-2-hydroxy-glucal hydratase domain-containing protein</fullName>
    </recommendedName>
</protein>
<evidence type="ECO:0000259" key="2">
    <source>
        <dbReference type="Pfam" id="PF06439"/>
    </source>
</evidence>
<dbReference type="InterPro" id="IPR010496">
    <property type="entry name" value="AL/BT2_dom"/>
</dbReference>
<dbReference type="Proteomes" id="UP001476282">
    <property type="component" value="Unassembled WGS sequence"/>
</dbReference>